<evidence type="ECO:0000313" key="1">
    <source>
        <dbReference type="EMBL" id="KAK3101669.1"/>
    </source>
</evidence>
<reference evidence="1" key="1">
    <citation type="submission" date="2019-08" db="EMBL/GenBank/DDBJ databases">
        <title>The improved chromosome-level genome for the pearl oyster Pinctada fucata martensii using PacBio sequencing and Hi-C.</title>
        <authorList>
            <person name="Zheng Z."/>
        </authorList>
    </citation>
    <scope>NUCLEOTIDE SEQUENCE</scope>
    <source>
        <strain evidence="1">ZZ-2019</strain>
        <tissue evidence="1">Adductor muscle</tissue>
    </source>
</reference>
<comment type="caution">
    <text evidence="1">The sequence shown here is derived from an EMBL/GenBank/DDBJ whole genome shotgun (WGS) entry which is preliminary data.</text>
</comment>
<dbReference type="Proteomes" id="UP001186944">
    <property type="component" value="Unassembled WGS sequence"/>
</dbReference>
<keyword evidence="2" id="KW-1185">Reference proteome</keyword>
<proteinExistence type="predicted"/>
<accession>A0AA89C5A4</accession>
<sequence>MRKIMTNGLMSKFSGHGQKGKLKFIGKPIYNIILYAARKASKEKLSFNEITKEVLDVLRYAPYKPGGSQHKV</sequence>
<organism evidence="1 2">
    <name type="scientific">Pinctada imbricata</name>
    <name type="common">Atlantic pearl-oyster</name>
    <name type="synonym">Pinctada martensii</name>
    <dbReference type="NCBI Taxonomy" id="66713"/>
    <lineage>
        <taxon>Eukaryota</taxon>
        <taxon>Metazoa</taxon>
        <taxon>Spiralia</taxon>
        <taxon>Lophotrochozoa</taxon>
        <taxon>Mollusca</taxon>
        <taxon>Bivalvia</taxon>
        <taxon>Autobranchia</taxon>
        <taxon>Pteriomorphia</taxon>
        <taxon>Pterioida</taxon>
        <taxon>Pterioidea</taxon>
        <taxon>Pteriidae</taxon>
        <taxon>Pinctada</taxon>
    </lineage>
</organism>
<evidence type="ECO:0000313" key="2">
    <source>
        <dbReference type="Proteomes" id="UP001186944"/>
    </source>
</evidence>
<dbReference type="AlphaFoldDB" id="A0AA89C5A4"/>
<dbReference type="EMBL" id="VSWD01000005">
    <property type="protein sequence ID" value="KAK3101669.1"/>
    <property type="molecule type" value="Genomic_DNA"/>
</dbReference>
<protein>
    <submittedName>
        <fullName evidence="1">Uncharacterized protein</fullName>
    </submittedName>
</protein>
<name>A0AA89C5A4_PINIB</name>
<gene>
    <name evidence="1" type="ORF">FSP39_005343</name>
</gene>